<gene>
    <name evidence="3" type="primary">LRRC71</name>
</gene>
<dbReference type="SUPFAM" id="SSF52047">
    <property type="entry name" value="RNI-like"/>
    <property type="match status" value="1"/>
</dbReference>
<dbReference type="STRING" id="38654.A0A3Q0HEN8"/>
<dbReference type="InterPro" id="IPR001611">
    <property type="entry name" value="Leu-rich_rpt"/>
</dbReference>
<proteinExistence type="predicted"/>
<feature type="region of interest" description="Disordered" evidence="1">
    <location>
        <begin position="520"/>
        <end position="539"/>
    </location>
</feature>
<dbReference type="PANTHER" id="PTHR46984">
    <property type="entry name" value="LEUCINE-RICH REPEAT-CONTAINING PROTEIN 71"/>
    <property type="match status" value="1"/>
</dbReference>
<dbReference type="SMART" id="SM00368">
    <property type="entry name" value="LRR_RI"/>
    <property type="match status" value="4"/>
</dbReference>
<accession>A0A3Q0HEN8</accession>
<evidence type="ECO:0000256" key="1">
    <source>
        <dbReference type="SAM" id="MobiDB-lite"/>
    </source>
</evidence>
<dbReference type="PANTHER" id="PTHR46984:SF1">
    <property type="entry name" value="LEUCINE-RICH REPEAT-CONTAINING PROTEIN 71"/>
    <property type="match status" value="1"/>
</dbReference>
<dbReference type="Gene3D" id="3.80.10.10">
    <property type="entry name" value="Ribonuclease Inhibitor"/>
    <property type="match status" value="1"/>
</dbReference>
<sequence>MTSAVPRQGPGVGAMGKKSERAAKERAAAIALEEEAKSAARHSDEEYQCTGLLEQDFPELCARAGLTYIPRVTVRPRAVSLPEEPEATEGQASATHIQSKYAYFRPRIQTELELDDPKSVREVFMRGWKIEDKMLGIFSKCLPALGNLQALHLWKVGLTDLLLSSLVSILPSCPNLKTLSLEGNPLPEGSFYKLIPEDSTLAHLSLRNNSIDDAAAWQLGQALSTLTAANRSLVSLTLSFNHIGDVGADHIAQGLRLNRSLLSLSLAHNRIGDEGAARLAEVLGPFALTHTEVVERRRLLLEKESQERSRVVRMLPGPWCQQVVWACPMGRRVGGSPALHPETFSSLLEATRGQSRPPLQPGQQHDHRQAAAHQAGQEHGQEERAAEEGGAGAALTTPEQKIMRGKGAKSGNKEKRNQPLEPEVPELTEIMNPLLEQAEHREGKVFLPGNHVLINLNLTRNQITEQGLRAFLAAVESQQQQWSKAGAGAKGQTGLLRLSLGKNHFPAESETFARIQELMLPRDPLAKQGPKDEEQSVPT</sequence>
<dbReference type="Proteomes" id="UP000189705">
    <property type="component" value="Unplaced"/>
</dbReference>
<dbReference type="Pfam" id="PF13516">
    <property type="entry name" value="LRR_6"/>
    <property type="match status" value="3"/>
</dbReference>
<dbReference type="InterPro" id="IPR053040">
    <property type="entry name" value="LRR-containing_protein_71"/>
</dbReference>
<dbReference type="KEGG" id="asn:102368151"/>
<feature type="compositionally biased region" description="Basic and acidic residues" evidence="1">
    <location>
        <begin position="529"/>
        <end position="539"/>
    </location>
</feature>
<dbReference type="InParanoid" id="A0A3Q0HEN8"/>
<dbReference type="GeneID" id="102368151"/>
<evidence type="ECO:0000313" key="3">
    <source>
        <dbReference type="RefSeq" id="XP_025070137.1"/>
    </source>
</evidence>
<dbReference type="AlphaFoldDB" id="A0A3Q0HEN8"/>
<keyword evidence="2" id="KW-1185">Reference proteome</keyword>
<evidence type="ECO:0000313" key="2">
    <source>
        <dbReference type="Proteomes" id="UP000189705"/>
    </source>
</evidence>
<feature type="region of interest" description="Disordered" evidence="1">
    <location>
        <begin position="351"/>
        <end position="424"/>
    </location>
</feature>
<dbReference type="InterPro" id="IPR032675">
    <property type="entry name" value="LRR_dom_sf"/>
</dbReference>
<dbReference type="RefSeq" id="XP_025070137.1">
    <property type="nucleotide sequence ID" value="XM_025214352.1"/>
</dbReference>
<name>A0A3Q0HEN8_ALLSI</name>
<organism evidence="2 3">
    <name type="scientific">Alligator sinensis</name>
    <name type="common">Chinese alligator</name>
    <dbReference type="NCBI Taxonomy" id="38654"/>
    <lineage>
        <taxon>Eukaryota</taxon>
        <taxon>Metazoa</taxon>
        <taxon>Chordata</taxon>
        <taxon>Craniata</taxon>
        <taxon>Vertebrata</taxon>
        <taxon>Euteleostomi</taxon>
        <taxon>Archelosauria</taxon>
        <taxon>Archosauria</taxon>
        <taxon>Crocodylia</taxon>
        <taxon>Alligatoridae</taxon>
        <taxon>Alligatorinae</taxon>
        <taxon>Alligator</taxon>
    </lineage>
</organism>
<dbReference type="CTD" id="149499"/>
<feature type="compositionally biased region" description="Basic and acidic residues" evidence="1">
    <location>
        <begin position="17"/>
        <end position="27"/>
    </location>
</feature>
<protein>
    <submittedName>
        <fullName evidence="3">Leucine-rich repeat-containing protein 71 isoform X1</fullName>
    </submittedName>
</protein>
<feature type="region of interest" description="Disordered" evidence="1">
    <location>
        <begin position="1"/>
        <end position="27"/>
    </location>
</feature>
<reference evidence="3" key="1">
    <citation type="submission" date="2025-08" db="UniProtKB">
        <authorList>
            <consortium name="RefSeq"/>
        </authorList>
    </citation>
    <scope>IDENTIFICATION</scope>
</reference>